<dbReference type="SUPFAM" id="SSF48498">
    <property type="entry name" value="Tetracyclin repressor-like, C-terminal domain"/>
    <property type="match status" value="1"/>
</dbReference>
<dbReference type="Pfam" id="PF00440">
    <property type="entry name" value="TetR_N"/>
    <property type="match status" value="1"/>
</dbReference>
<dbReference type="InterPro" id="IPR009057">
    <property type="entry name" value="Homeodomain-like_sf"/>
</dbReference>
<keyword evidence="1 2" id="KW-0238">DNA-binding</keyword>
<dbReference type="Proteomes" id="UP001500603">
    <property type="component" value="Unassembled WGS sequence"/>
</dbReference>
<dbReference type="PROSITE" id="PS50977">
    <property type="entry name" value="HTH_TETR_2"/>
    <property type="match status" value="1"/>
</dbReference>
<reference evidence="5" key="1">
    <citation type="journal article" date="2019" name="Int. J. Syst. Evol. Microbiol.">
        <title>The Global Catalogue of Microorganisms (GCM) 10K type strain sequencing project: providing services to taxonomists for standard genome sequencing and annotation.</title>
        <authorList>
            <consortium name="The Broad Institute Genomics Platform"/>
            <consortium name="The Broad Institute Genome Sequencing Center for Infectious Disease"/>
            <person name="Wu L."/>
            <person name="Ma J."/>
        </authorList>
    </citation>
    <scope>NUCLEOTIDE SEQUENCE [LARGE SCALE GENOMIC DNA]</scope>
    <source>
        <strain evidence="5">JCM 18298</strain>
    </source>
</reference>
<dbReference type="SUPFAM" id="SSF46689">
    <property type="entry name" value="Homeodomain-like"/>
    <property type="match status" value="1"/>
</dbReference>
<dbReference type="Gene3D" id="1.10.357.10">
    <property type="entry name" value="Tetracycline Repressor, domain 2"/>
    <property type="match status" value="1"/>
</dbReference>
<feature type="domain" description="HTH tetR-type" evidence="3">
    <location>
        <begin position="15"/>
        <end position="74"/>
    </location>
</feature>
<evidence type="ECO:0000256" key="2">
    <source>
        <dbReference type="PROSITE-ProRule" id="PRU00335"/>
    </source>
</evidence>
<dbReference type="InterPro" id="IPR050109">
    <property type="entry name" value="HTH-type_TetR-like_transc_reg"/>
</dbReference>
<dbReference type="Pfam" id="PF17933">
    <property type="entry name" value="TetR_C_25"/>
    <property type="match status" value="1"/>
</dbReference>
<sequence length="217" mass="23410">MFNNQSDKQGSATDLNTAARIRDAAIELFAAAGFRVGVRAIAAAAGVSPGLVNHHFGSKDGLRIACDERVLQLIRDERTKAATATDATSGLLAAMADVEEYGPLIGYMVRSLITGGQLAESLLEHMISDATDYLEQGVALGTIKPSRDPAARARHLTLLNVGASMLYLQLRLQRGEDVDYRAAIRDLTETLAFPAVELYSQGLFTDPTVVDTFQKER</sequence>
<evidence type="ECO:0000256" key="1">
    <source>
        <dbReference type="ARBA" id="ARBA00023125"/>
    </source>
</evidence>
<protein>
    <submittedName>
        <fullName evidence="4">Transcriptional regulator RaaS</fullName>
    </submittedName>
</protein>
<organism evidence="4 5">
    <name type="scientific">Nocardia callitridis</name>
    <dbReference type="NCBI Taxonomy" id="648753"/>
    <lineage>
        <taxon>Bacteria</taxon>
        <taxon>Bacillati</taxon>
        <taxon>Actinomycetota</taxon>
        <taxon>Actinomycetes</taxon>
        <taxon>Mycobacteriales</taxon>
        <taxon>Nocardiaceae</taxon>
        <taxon>Nocardia</taxon>
    </lineage>
</organism>
<dbReference type="InterPro" id="IPR036271">
    <property type="entry name" value="Tet_transcr_reg_TetR-rel_C_sf"/>
</dbReference>
<gene>
    <name evidence="4" type="primary">raaS</name>
    <name evidence="4" type="ORF">GCM10023318_17860</name>
</gene>
<dbReference type="PRINTS" id="PR00455">
    <property type="entry name" value="HTHTETR"/>
</dbReference>
<feature type="DNA-binding region" description="H-T-H motif" evidence="2">
    <location>
        <begin position="37"/>
        <end position="56"/>
    </location>
</feature>
<evidence type="ECO:0000259" key="3">
    <source>
        <dbReference type="PROSITE" id="PS50977"/>
    </source>
</evidence>
<accession>A0ABP9K561</accession>
<keyword evidence="5" id="KW-1185">Reference proteome</keyword>
<dbReference type="PANTHER" id="PTHR30055:SF146">
    <property type="entry name" value="HTH-TYPE TRANSCRIPTIONAL DUAL REGULATOR CECR"/>
    <property type="match status" value="1"/>
</dbReference>
<evidence type="ECO:0000313" key="5">
    <source>
        <dbReference type="Proteomes" id="UP001500603"/>
    </source>
</evidence>
<dbReference type="EMBL" id="BAABJM010000002">
    <property type="protein sequence ID" value="GAA5049229.1"/>
    <property type="molecule type" value="Genomic_DNA"/>
</dbReference>
<dbReference type="InterPro" id="IPR041484">
    <property type="entry name" value="TetR_C_25"/>
</dbReference>
<proteinExistence type="predicted"/>
<dbReference type="RefSeq" id="WP_345494756.1">
    <property type="nucleotide sequence ID" value="NZ_BAABJM010000002.1"/>
</dbReference>
<name>A0ABP9K561_9NOCA</name>
<comment type="caution">
    <text evidence="4">The sequence shown here is derived from an EMBL/GenBank/DDBJ whole genome shotgun (WGS) entry which is preliminary data.</text>
</comment>
<dbReference type="PANTHER" id="PTHR30055">
    <property type="entry name" value="HTH-TYPE TRANSCRIPTIONAL REGULATOR RUTR"/>
    <property type="match status" value="1"/>
</dbReference>
<evidence type="ECO:0000313" key="4">
    <source>
        <dbReference type="EMBL" id="GAA5049229.1"/>
    </source>
</evidence>
<dbReference type="InterPro" id="IPR001647">
    <property type="entry name" value="HTH_TetR"/>
</dbReference>